<reference evidence="2 3" key="1">
    <citation type="submission" date="2019-07" db="EMBL/GenBank/DDBJ databases">
        <title>Ln-dependent methylotrophs.</title>
        <authorList>
            <person name="Tani A."/>
        </authorList>
    </citation>
    <scope>NUCLEOTIDE SEQUENCE [LARGE SCALE GENOMIC DNA]</scope>
    <source>
        <strain evidence="2 3">SM12</strain>
    </source>
</reference>
<dbReference type="Proteomes" id="UP000316801">
    <property type="component" value="Unassembled WGS sequence"/>
</dbReference>
<dbReference type="InterPro" id="IPR012338">
    <property type="entry name" value="Beta-lactam/transpept-like"/>
</dbReference>
<evidence type="ECO:0000313" key="3">
    <source>
        <dbReference type="Proteomes" id="UP000316801"/>
    </source>
</evidence>
<dbReference type="InterPro" id="IPR050789">
    <property type="entry name" value="Diverse_Enzym_Activities"/>
</dbReference>
<gene>
    <name evidence="2" type="ORF">FNA46_15540</name>
</gene>
<evidence type="ECO:0000259" key="1">
    <source>
        <dbReference type="Pfam" id="PF00144"/>
    </source>
</evidence>
<organism evidence="2 3">
    <name type="scientific">Rhizobium straminoryzae</name>
    <dbReference type="NCBI Taxonomy" id="1387186"/>
    <lineage>
        <taxon>Bacteria</taxon>
        <taxon>Pseudomonadati</taxon>
        <taxon>Pseudomonadota</taxon>
        <taxon>Alphaproteobacteria</taxon>
        <taxon>Hyphomicrobiales</taxon>
        <taxon>Rhizobiaceae</taxon>
        <taxon>Rhizobium/Agrobacterium group</taxon>
        <taxon>Rhizobium</taxon>
    </lineage>
</organism>
<name>A0A549T6L0_9HYPH</name>
<dbReference type="SUPFAM" id="SSF56601">
    <property type="entry name" value="beta-lactamase/transpeptidase-like"/>
    <property type="match status" value="1"/>
</dbReference>
<dbReference type="Gene3D" id="3.40.710.10">
    <property type="entry name" value="DD-peptidase/beta-lactamase superfamily"/>
    <property type="match status" value="1"/>
</dbReference>
<dbReference type="AlphaFoldDB" id="A0A549T6L0"/>
<accession>A0A549T6L0</accession>
<dbReference type="EMBL" id="VJMG01000043">
    <property type="protein sequence ID" value="TRL37515.1"/>
    <property type="molecule type" value="Genomic_DNA"/>
</dbReference>
<sequence length="452" mass="48660">MRMLIRLAKLLLVLLVLAIIGAVVWLYAVPPALLRVGSGYAAKIVCSNVFIAHRDAAEVLADDVQAPGHPLLRLMRVEVKPQEMRVRAALLGGIAPREAVYRPGLGCSVLGDDMAPARMVAPAVVQDGPVNASLPWPQGETVASSSEAVARLLAREDLVGVGMRAVVVVKDGRIVGERYGEGFTPDTPLLGWSMTKTVNAALVATLIRDGRMSIGDVGLIPAWRQDERARITLGQMLSMESGLVFNEDYGSVADVTRMLYLEPDMARFTEALPLAKAPGSAFSYSSGTALLLSRIWQDRFGDPASALAYPRQALFGPLGMRSAVLEVDEAGTFAGSSYMYATARDWARFGLLLAQKGVWNGKVVLPADLVTLMHTPNRHSNGRYSLMQTWLPPRGEGGERLPGDMFALQGHDGQSVTVIPSKGLVIVRLGLSPAWTAYRPGNLVRELAKALD</sequence>
<comment type="caution">
    <text evidence="2">The sequence shown here is derived from an EMBL/GenBank/DDBJ whole genome shotgun (WGS) entry which is preliminary data.</text>
</comment>
<feature type="domain" description="Beta-lactamase-related" evidence="1">
    <location>
        <begin position="165"/>
        <end position="429"/>
    </location>
</feature>
<protein>
    <submittedName>
        <fullName evidence="2">Serine hydrolase</fullName>
    </submittedName>
</protein>
<dbReference type="PANTHER" id="PTHR43283:SF7">
    <property type="entry name" value="BETA-LACTAMASE-RELATED DOMAIN-CONTAINING PROTEIN"/>
    <property type="match status" value="1"/>
</dbReference>
<dbReference type="RefSeq" id="WP_143126120.1">
    <property type="nucleotide sequence ID" value="NZ_VJMG01000043.1"/>
</dbReference>
<keyword evidence="3" id="KW-1185">Reference proteome</keyword>
<dbReference type="PANTHER" id="PTHR43283">
    <property type="entry name" value="BETA-LACTAMASE-RELATED"/>
    <property type="match status" value="1"/>
</dbReference>
<proteinExistence type="predicted"/>
<dbReference type="GO" id="GO:0016787">
    <property type="term" value="F:hydrolase activity"/>
    <property type="evidence" value="ECO:0007669"/>
    <property type="project" value="UniProtKB-KW"/>
</dbReference>
<dbReference type="Pfam" id="PF00144">
    <property type="entry name" value="Beta-lactamase"/>
    <property type="match status" value="1"/>
</dbReference>
<keyword evidence="2" id="KW-0378">Hydrolase</keyword>
<dbReference type="InterPro" id="IPR001466">
    <property type="entry name" value="Beta-lactam-related"/>
</dbReference>
<evidence type="ECO:0000313" key="2">
    <source>
        <dbReference type="EMBL" id="TRL37515.1"/>
    </source>
</evidence>